<name>A0A5P2CMG5_STRVZ</name>
<accession>A0A5P2CMG5</accession>
<sequence>MRGHIERGPFLLALLAALALAGCLSSIGPGGAGAGTALAEDGAQSSGTVGNEHARVGDIWYLALPAPHNTSARSIEITRVAVDHVPAGIELLGFGAYDLDDTEGLPLLTKKNGAHTPDFEKLRNYATKPVKVKVAE</sequence>
<proteinExistence type="predicted"/>
<dbReference type="Proteomes" id="UP000324015">
    <property type="component" value="Chromosome"/>
</dbReference>
<protein>
    <submittedName>
        <fullName evidence="1">Uncharacterized protein</fullName>
    </submittedName>
</protein>
<dbReference type="PROSITE" id="PS51257">
    <property type="entry name" value="PROKAR_LIPOPROTEIN"/>
    <property type="match status" value="1"/>
</dbReference>
<dbReference type="RefSeq" id="WP_150185915.1">
    <property type="nucleotide sequence ID" value="NZ_CP029191.1"/>
</dbReference>
<gene>
    <name evidence="1" type="ORF">DEJ49_23270</name>
</gene>
<organism evidence="1 2">
    <name type="scientific">Streptomyces venezuelae</name>
    <dbReference type="NCBI Taxonomy" id="54571"/>
    <lineage>
        <taxon>Bacteria</taxon>
        <taxon>Bacillati</taxon>
        <taxon>Actinomycetota</taxon>
        <taxon>Actinomycetes</taxon>
        <taxon>Kitasatosporales</taxon>
        <taxon>Streptomycetaceae</taxon>
        <taxon>Streptomyces</taxon>
    </lineage>
</organism>
<dbReference type="EMBL" id="CP029191">
    <property type="protein sequence ID" value="QES43510.1"/>
    <property type="molecule type" value="Genomic_DNA"/>
</dbReference>
<reference evidence="1 2" key="1">
    <citation type="submission" date="2018-05" db="EMBL/GenBank/DDBJ databases">
        <title>Streptomyces venezuelae.</title>
        <authorList>
            <person name="Kim W."/>
            <person name="Lee N."/>
            <person name="Cho B.-K."/>
        </authorList>
    </citation>
    <scope>NUCLEOTIDE SEQUENCE [LARGE SCALE GENOMIC DNA]</scope>
    <source>
        <strain evidence="1 2">ATCC 14585</strain>
    </source>
</reference>
<evidence type="ECO:0000313" key="1">
    <source>
        <dbReference type="EMBL" id="QES43510.1"/>
    </source>
</evidence>
<dbReference type="AlphaFoldDB" id="A0A5P2CMG5"/>
<evidence type="ECO:0000313" key="2">
    <source>
        <dbReference type="Proteomes" id="UP000324015"/>
    </source>
</evidence>